<comment type="caution">
    <text evidence="2">The sequence shown here is derived from an EMBL/GenBank/DDBJ whole genome shotgun (WGS) entry which is preliminary data.</text>
</comment>
<reference evidence="2" key="2">
    <citation type="journal article" date="2022" name="Proc. Natl. Acad. Sci. U.S.A.">
        <title>Diploid-dominant life cycles characterize the early evolution of Fungi.</title>
        <authorList>
            <person name="Amses K.R."/>
            <person name="Simmons D.R."/>
            <person name="Longcore J.E."/>
            <person name="Mondo S.J."/>
            <person name="Seto K."/>
            <person name="Jeronimo G.H."/>
            <person name="Bonds A.E."/>
            <person name="Quandt C.A."/>
            <person name="Davis W.J."/>
            <person name="Chang Y."/>
            <person name="Federici B.A."/>
            <person name="Kuo A."/>
            <person name="LaButti K."/>
            <person name="Pangilinan J."/>
            <person name="Andreopoulos W."/>
            <person name="Tritt A."/>
            <person name="Riley R."/>
            <person name="Hundley H."/>
            <person name="Johnson J."/>
            <person name="Lipzen A."/>
            <person name="Barry K."/>
            <person name="Lang B.F."/>
            <person name="Cuomo C.A."/>
            <person name="Buchler N.E."/>
            <person name="Grigoriev I.V."/>
            <person name="Spatafora J.W."/>
            <person name="Stajich J.E."/>
            <person name="James T.Y."/>
        </authorList>
    </citation>
    <scope>NUCLEOTIDE SEQUENCE</scope>
    <source>
        <strain evidence="2">AG</strain>
    </source>
</reference>
<dbReference type="GeneID" id="75912000"/>
<dbReference type="RefSeq" id="XP_051447397.1">
    <property type="nucleotide sequence ID" value="XM_051586652.1"/>
</dbReference>
<evidence type="ECO:0000313" key="3">
    <source>
        <dbReference type="Proteomes" id="UP001206595"/>
    </source>
</evidence>
<organism evidence="2 3">
    <name type="scientific">Umbelopsis ramanniana AG</name>
    <dbReference type="NCBI Taxonomy" id="1314678"/>
    <lineage>
        <taxon>Eukaryota</taxon>
        <taxon>Fungi</taxon>
        <taxon>Fungi incertae sedis</taxon>
        <taxon>Mucoromycota</taxon>
        <taxon>Mucoromycotina</taxon>
        <taxon>Umbelopsidomycetes</taxon>
        <taxon>Umbelopsidales</taxon>
        <taxon>Umbelopsidaceae</taxon>
        <taxon>Umbelopsis</taxon>
    </lineage>
</organism>
<dbReference type="Proteomes" id="UP001206595">
    <property type="component" value="Unassembled WGS sequence"/>
</dbReference>
<evidence type="ECO:0000313" key="2">
    <source>
        <dbReference type="EMBL" id="KAI8582393.1"/>
    </source>
</evidence>
<feature type="region of interest" description="Disordered" evidence="1">
    <location>
        <begin position="116"/>
        <end position="165"/>
    </location>
</feature>
<feature type="compositionally biased region" description="Low complexity" evidence="1">
    <location>
        <begin position="155"/>
        <end position="165"/>
    </location>
</feature>
<gene>
    <name evidence="2" type="ORF">K450DRAFT_226975</name>
</gene>
<accession>A0AAD5HHN3</accession>
<reference evidence="2" key="1">
    <citation type="submission" date="2021-06" db="EMBL/GenBank/DDBJ databases">
        <authorList>
            <consortium name="DOE Joint Genome Institute"/>
            <person name="Mondo S.J."/>
            <person name="Amses K.R."/>
            <person name="Simmons D.R."/>
            <person name="Longcore J.E."/>
            <person name="Seto K."/>
            <person name="Alves G.H."/>
            <person name="Bonds A.E."/>
            <person name="Quandt C.A."/>
            <person name="Davis W.J."/>
            <person name="Chang Y."/>
            <person name="Letcher P.M."/>
            <person name="Powell M.J."/>
            <person name="Kuo A."/>
            <person name="Labutti K."/>
            <person name="Pangilinan J."/>
            <person name="Andreopoulos W."/>
            <person name="Tritt A."/>
            <person name="Riley R."/>
            <person name="Hundley H."/>
            <person name="Johnson J."/>
            <person name="Lipzen A."/>
            <person name="Barry K."/>
            <person name="Berbee M.L."/>
            <person name="Buchler N.E."/>
            <person name="Grigoriev I.V."/>
            <person name="Spatafora J.W."/>
            <person name="Stajich J.E."/>
            <person name="James T.Y."/>
        </authorList>
    </citation>
    <scope>NUCLEOTIDE SEQUENCE</scope>
    <source>
        <strain evidence="2">AG</strain>
    </source>
</reference>
<protein>
    <submittedName>
        <fullName evidence="2">Uncharacterized protein</fullName>
    </submittedName>
</protein>
<keyword evidence="3" id="KW-1185">Reference proteome</keyword>
<dbReference type="EMBL" id="MU620900">
    <property type="protein sequence ID" value="KAI8582393.1"/>
    <property type="molecule type" value="Genomic_DNA"/>
</dbReference>
<name>A0AAD5HHN3_UMBRA</name>
<evidence type="ECO:0000256" key="1">
    <source>
        <dbReference type="SAM" id="MobiDB-lite"/>
    </source>
</evidence>
<sequence length="207" mass="23724">MLGQIQYQQRRLREQNTTLQELNHSLLEMKRKLITQEQHNDKLKYRYVKDKFGMSDSVIQNMSHISLSGGFETPVQFGNEDGQTTLQVTSTIASHSTNASQPLRSIMIQRERSDMTFEKGPRKPIAGGDRRLSLRPSPFRHGKQLTRHGGPIKYADSNTSASSTSDHIKYINSRSSIYGYQNVTKSQTTHLQSWRDMQLAHNQNKNC</sequence>
<proteinExistence type="predicted"/>
<dbReference type="AlphaFoldDB" id="A0AAD5HHN3"/>